<comment type="caution">
    <text evidence="2">Lacks conserved residue(s) required for the propagation of feature annotation.</text>
</comment>
<dbReference type="SUPFAM" id="SSF52172">
    <property type="entry name" value="CheY-like"/>
    <property type="match status" value="1"/>
</dbReference>
<sequence length="401" mass="46343">MNQNRTILYIGNTKGYFDVIDQLHQEWSKIILHNSIEATNYLNKQKQPDAIICEYNLPGNDGIFLFDWIRKNKAFDDIPFILLSKEFKEDIYKLAFKKHIDDFFVISVTDPLIILKRIAFLCNHKKALNVKKEQITIDEAYKMPLSKRIFDIFVASSVLLVASPFLLLIILAIRLESKGKVYYISKRVGRKTFDFYKLRSMRTGSDELLKKLAQEKNQYKKDEVKLENNPLDIPCPKCSALPEGQTCSPLMYIDTHAICDYWFNVQKQEAAKNNSTFVKIVDDPRVTKVGKFIRNTSIDELPQLINVLKGDMSIVGNRPLPVYEAELITGDEMSKRFLAPPGITGLWQVELRGKGGKMSEEERIRLDNEYADQFKGNNYSFWYDMKLILRTIPALLQKGSV</sequence>
<dbReference type="RefSeq" id="WP_341699188.1">
    <property type="nucleotide sequence ID" value="NZ_JBBYHU010000003.1"/>
</dbReference>
<evidence type="ECO:0000259" key="4">
    <source>
        <dbReference type="PROSITE" id="PS50110"/>
    </source>
</evidence>
<dbReference type="InterPro" id="IPR001789">
    <property type="entry name" value="Sig_transdc_resp-reg_receiver"/>
</dbReference>
<keyword evidence="6" id="KW-1185">Reference proteome</keyword>
<evidence type="ECO:0000256" key="2">
    <source>
        <dbReference type="PROSITE-ProRule" id="PRU00169"/>
    </source>
</evidence>
<organism evidence="5 6">
    <name type="scientific">Flavobacterium flavipallidum</name>
    <dbReference type="NCBI Taxonomy" id="3139140"/>
    <lineage>
        <taxon>Bacteria</taxon>
        <taxon>Pseudomonadati</taxon>
        <taxon>Bacteroidota</taxon>
        <taxon>Flavobacteriia</taxon>
        <taxon>Flavobacteriales</taxon>
        <taxon>Flavobacteriaceae</taxon>
        <taxon>Flavobacterium</taxon>
    </lineage>
</organism>
<dbReference type="Gene3D" id="3.40.50.2300">
    <property type="match status" value="1"/>
</dbReference>
<dbReference type="PROSITE" id="PS50110">
    <property type="entry name" value="RESPONSE_REGULATORY"/>
    <property type="match status" value="1"/>
</dbReference>
<feature type="transmembrane region" description="Helical" evidence="3">
    <location>
        <begin position="152"/>
        <end position="173"/>
    </location>
</feature>
<dbReference type="CDD" id="cd00156">
    <property type="entry name" value="REC"/>
    <property type="match status" value="1"/>
</dbReference>
<keyword evidence="3" id="KW-1133">Transmembrane helix</keyword>
<evidence type="ECO:0000256" key="1">
    <source>
        <dbReference type="ARBA" id="ARBA00006464"/>
    </source>
</evidence>
<dbReference type="InterPro" id="IPR011006">
    <property type="entry name" value="CheY-like_superfamily"/>
</dbReference>
<proteinExistence type="inferred from homology"/>
<evidence type="ECO:0000313" key="6">
    <source>
        <dbReference type="Proteomes" id="UP001398556"/>
    </source>
</evidence>
<evidence type="ECO:0000313" key="5">
    <source>
        <dbReference type="EMBL" id="MEL1239924.1"/>
    </source>
</evidence>
<dbReference type="GO" id="GO:0016740">
    <property type="term" value="F:transferase activity"/>
    <property type="evidence" value="ECO:0007669"/>
    <property type="project" value="UniProtKB-KW"/>
</dbReference>
<dbReference type="InterPro" id="IPR003362">
    <property type="entry name" value="Bact_transf"/>
</dbReference>
<gene>
    <name evidence="5" type="ORF">AAEO59_02585</name>
</gene>
<dbReference type="Proteomes" id="UP001398556">
    <property type="component" value="Unassembled WGS sequence"/>
</dbReference>
<evidence type="ECO:0000256" key="3">
    <source>
        <dbReference type="SAM" id="Phobius"/>
    </source>
</evidence>
<dbReference type="Pfam" id="PF02397">
    <property type="entry name" value="Bac_transf"/>
    <property type="match status" value="2"/>
</dbReference>
<accession>A0ABU9HIQ8</accession>
<dbReference type="PANTHER" id="PTHR30576:SF0">
    <property type="entry name" value="UNDECAPRENYL-PHOSPHATE N-ACETYLGALACTOSAMINYL 1-PHOSPHATE TRANSFERASE-RELATED"/>
    <property type="match status" value="1"/>
</dbReference>
<name>A0ABU9HIQ8_9FLAO</name>
<comment type="caution">
    <text evidence="5">The sequence shown here is derived from an EMBL/GenBank/DDBJ whole genome shotgun (WGS) entry which is preliminary data.</text>
</comment>
<keyword evidence="5" id="KW-0808">Transferase</keyword>
<comment type="similarity">
    <text evidence="1">Belongs to the bacterial sugar transferase family.</text>
</comment>
<dbReference type="EMBL" id="JBBYHU010000003">
    <property type="protein sequence ID" value="MEL1239924.1"/>
    <property type="molecule type" value="Genomic_DNA"/>
</dbReference>
<reference evidence="5 6" key="1">
    <citation type="submission" date="2024-04" db="EMBL/GenBank/DDBJ databases">
        <title>Flavobacterium sp. DGU99 16S ribosomal RNA gene Genome sequencing and assembly.</title>
        <authorList>
            <person name="Park S."/>
        </authorList>
    </citation>
    <scope>NUCLEOTIDE SEQUENCE [LARGE SCALE GENOMIC DNA]</scope>
    <source>
        <strain evidence="5 6">DGU99</strain>
    </source>
</reference>
<protein>
    <submittedName>
        <fullName evidence="5">Sugar transferase</fullName>
    </submittedName>
</protein>
<dbReference type="PANTHER" id="PTHR30576">
    <property type="entry name" value="COLANIC BIOSYNTHESIS UDP-GLUCOSE LIPID CARRIER TRANSFERASE"/>
    <property type="match status" value="1"/>
</dbReference>
<feature type="domain" description="Response regulatory" evidence="4">
    <location>
        <begin position="1"/>
        <end position="121"/>
    </location>
</feature>
<keyword evidence="3" id="KW-0812">Transmembrane</keyword>
<keyword evidence="3" id="KW-0472">Membrane</keyword>